<evidence type="ECO:0008006" key="5">
    <source>
        <dbReference type="Google" id="ProtNLM"/>
    </source>
</evidence>
<evidence type="ECO:0000313" key="3">
    <source>
        <dbReference type="EMBL" id="QYO76732.1"/>
    </source>
</evidence>
<protein>
    <recommendedName>
        <fullName evidence="5">DUF4407 domain-containing protein</fullName>
    </recommendedName>
</protein>
<keyword evidence="2" id="KW-1133">Transmembrane helix</keyword>
<feature type="region of interest" description="Disordered" evidence="1">
    <location>
        <begin position="406"/>
        <end position="451"/>
    </location>
</feature>
<evidence type="ECO:0000256" key="1">
    <source>
        <dbReference type="SAM" id="MobiDB-lite"/>
    </source>
</evidence>
<proteinExistence type="predicted"/>
<feature type="transmembrane region" description="Helical" evidence="2">
    <location>
        <begin position="84"/>
        <end position="107"/>
    </location>
</feature>
<keyword evidence="2" id="KW-0812">Transmembrane</keyword>
<dbReference type="Proteomes" id="UP000825799">
    <property type="component" value="Chromosome"/>
</dbReference>
<evidence type="ECO:0000313" key="4">
    <source>
        <dbReference type="Proteomes" id="UP000825799"/>
    </source>
</evidence>
<feature type="transmembrane region" description="Helical" evidence="2">
    <location>
        <begin position="341"/>
        <end position="361"/>
    </location>
</feature>
<sequence>MQLKPNAFRLHETARGVETMSRFALAVLALASGVYTYLGVRGLLDGSASFVFFAAIIYSAAVSVAIYAFWTYMMRFIPLVISGVQRISLFLTMLIGCAMIVAMSSWLNAAALAGSAALEQHMAVTLQGYAEDLDRAHANALGSQSLLPDVERAAARFAALAQDERDSGALTGTQGSGSVVQLLSQMSTQMTQLAGTISGSREEVAGLFTQGSERLASMRELVSTPGQIEPRSDAFQAEAVQLSAIIAALEQTDIAASVKRAATDLSAGFIAPVADGRVGDLAARQNQVMATVEASVDAQSAALVAAADEILATPAVEQRRFVPLSSAEAVIRYWSDFIPSWAGAISIDLLPVVLVLVLMIVNDAMRREAETLKEAETITAAEMLRAMALYRRMEAEGAAEAAAALAPKIEEVDTPPVPDEIAPEDKTVAEDGTVTPIEAAQRKRGDGPRPA</sequence>
<keyword evidence="4" id="KW-1185">Reference proteome</keyword>
<evidence type="ECO:0000256" key="2">
    <source>
        <dbReference type="SAM" id="Phobius"/>
    </source>
</evidence>
<keyword evidence="2" id="KW-0472">Membrane</keyword>
<feature type="transmembrane region" description="Helical" evidence="2">
    <location>
        <begin position="20"/>
        <end position="38"/>
    </location>
</feature>
<gene>
    <name evidence="3" type="ORF">K1X15_19505</name>
</gene>
<name>A0ABX8WJ89_9HYPH</name>
<organism evidence="3 4">
    <name type="scientific">Devosia salina</name>
    <dbReference type="NCBI Taxonomy" id="2860336"/>
    <lineage>
        <taxon>Bacteria</taxon>
        <taxon>Pseudomonadati</taxon>
        <taxon>Pseudomonadota</taxon>
        <taxon>Alphaproteobacteria</taxon>
        <taxon>Hyphomicrobiales</taxon>
        <taxon>Devosiaceae</taxon>
        <taxon>Devosia</taxon>
    </lineage>
</organism>
<dbReference type="EMBL" id="CP080590">
    <property type="protein sequence ID" value="QYO76732.1"/>
    <property type="molecule type" value="Genomic_DNA"/>
</dbReference>
<feature type="transmembrane region" description="Helical" evidence="2">
    <location>
        <begin position="50"/>
        <end position="72"/>
    </location>
</feature>
<dbReference type="RefSeq" id="WP_220305197.1">
    <property type="nucleotide sequence ID" value="NZ_CP080590.1"/>
</dbReference>
<reference evidence="3 4" key="1">
    <citation type="submission" date="2021-08" db="EMBL/GenBank/DDBJ databases">
        <title>Devosia salina sp. nov., isolated from the South China Sea sediment.</title>
        <authorList>
            <person name="Zhou Z."/>
        </authorList>
    </citation>
    <scope>NUCLEOTIDE SEQUENCE [LARGE SCALE GENOMIC DNA]</scope>
    <source>
        <strain evidence="3 4">SCS-3</strain>
    </source>
</reference>
<accession>A0ABX8WJ89</accession>
<feature type="compositionally biased region" description="Basic and acidic residues" evidence="1">
    <location>
        <begin position="440"/>
        <end position="451"/>
    </location>
</feature>